<proteinExistence type="predicted"/>
<dbReference type="Proteomes" id="UP001310594">
    <property type="component" value="Unassembled WGS sequence"/>
</dbReference>
<keyword evidence="1" id="KW-0732">Signal</keyword>
<reference evidence="3" key="1">
    <citation type="submission" date="2023-08" db="EMBL/GenBank/DDBJ databases">
        <title>Black Yeasts Isolated from many extreme environments.</title>
        <authorList>
            <person name="Coleine C."/>
            <person name="Stajich J.E."/>
            <person name="Selbmann L."/>
        </authorList>
    </citation>
    <scope>NUCLEOTIDE SEQUENCE</scope>
    <source>
        <strain evidence="3">CCFEE 5810</strain>
    </source>
</reference>
<gene>
    <name evidence="3" type="ORF">LTR97_000622</name>
</gene>
<dbReference type="EMBL" id="JAVRQU010000001">
    <property type="protein sequence ID" value="KAK5708082.1"/>
    <property type="molecule type" value="Genomic_DNA"/>
</dbReference>
<accession>A0AAN7VXM0</accession>
<dbReference type="InterPro" id="IPR029058">
    <property type="entry name" value="AB_hydrolase_fold"/>
</dbReference>
<feature type="domain" description="AB hydrolase-1" evidence="2">
    <location>
        <begin position="107"/>
        <end position="367"/>
    </location>
</feature>
<name>A0AAN7VXM0_9PEZI</name>
<dbReference type="InterPro" id="IPR000073">
    <property type="entry name" value="AB_hydrolase_1"/>
</dbReference>
<dbReference type="Gene3D" id="3.40.50.1820">
    <property type="entry name" value="alpha/beta hydrolase"/>
    <property type="match status" value="1"/>
</dbReference>
<dbReference type="AlphaFoldDB" id="A0AAN7VXM0"/>
<sequence>MKNFTIAIVTALSATAYAFRCTNLTVPVNLSARNVVFNITTPQNNVEVTNLILDLTRQGGSFVEQKVQGYAAVHGNYSLAATYCTPDEHGPNEPESSNRKRSLAVQILTHGLGFDRSYWDLPYNGGNYSYSAVATDRYGYATLSWDRLGVGMSSHGEPINEIQAWLEVDGLRALTEGLRHGSIKGVPRFDRVLHVGHSFGSTHVYALTAMYPNISDGIALTGFSQNGSFVPYFALGANFVDVKTIPLLAPQYDHGYLATGDLSAFQANFLGQEQFDPAILAFTATIGQPLAIGEILTIGSETASLNTFSGPVLVVTGEHDVPFCGGSCYNGAPPNSSIPAQSQQYWTITSISTIIVPGAGHALNLEYSHPFTYKCINEFFNQNAKA</sequence>
<evidence type="ECO:0000313" key="4">
    <source>
        <dbReference type="Proteomes" id="UP001310594"/>
    </source>
</evidence>
<feature type="chain" id="PRO_5042832887" description="AB hydrolase-1 domain-containing protein" evidence="1">
    <location>
        <begin position="19"/>
        <end position="386"/>
    </location>
</feature>
<dbReference type="SUPFAM" id="SSF53474">
    <property type="entry name" value="alpha/beta-Hydrolases"/>
    <property type="match status" value="1"/>
</dbReference>
<organism evidence="3 4">
    <name type="scientific">Elasticomyces elasticus</name>
    <dbReference type="NCBI Taxonomy" id="574655"/>
    <lineage>
        <taxon>Eukaryota</taxon>
        <taxon>Fungi</taxon>
        <taxon>Dikarya</taxon>
        <taxon>Ascomycota</taxon>
        <taxon>Pezizomycotina</taxon>
        <taxon>Dothideomycetes</taxon>
        <taxon>Dothideomycetidae</taxon>
        <taxon>Mycosphaerellales</taxon>
        <taxon>Teratosphaeriaceae</taxon>
        <taxon>Elasticomyces</taxon>
    </lineage>
</organism>
<protein>
    <recommendedName>
        <fullName evidence="2">AB hydrolase-1 domain-containing protein</fullName>
    </recommendedName>
</protein>
<evidence type="ECO:0000259" key="2">
    <source>
        <dbReference type="Pfam" id="PF12697"/>
    </source>
</evidence>
<evidence type="ECO:0000256" key="1">
    <source>
        <dbReference type="SAM" id="SignalP"/>
    </source>
</evidence>
<feature type="signal peptide" evidence="1">
    <location>
        <begin position="1"/>
        <end position="18"/>
    </location>
</feature>
<comment type="caution">
    <text evidence="3">The sequence shown here is derived from an EMBL/GenBank/DDBJ whole genome shotgun (WGS) entry which is preliminary data.</text>
</comment>
<dbReference type="Pfam" id="PF12697">
    <property type="entry name" value="Abhydrolase_6"/>
    <property type="match status" value="1"/>
</dbReference>
<evidence type="ECO:0000313" key="3">
    <source>
        <dbReference type="EMBL" id="KAK5708082.1"/>
    </source>
</evidence>